<proteinExistence type="predicted"/>
<evidence type="ECO:0000313" key="1">
    <source>
        <dbReference type="EMBL" id="MFC0477340.1"/>
    </source>
</evidence>
<dbReference type="Proteomes" id="UP001589738">
    <property type="component" value="Unassembled WGS sequence"/>
</dbReference>
<organism evidence="1 2">
    <name type="scientific">Robertmurraya beringensis</name>
    <dbReference type="NCBI Taxonomy" id="641660"/>
    <lineage>
        <taxon>Bacteria</taxon>
        <taxon>Bacillati</taxon>
        <taxon>Bacillota</taxon>
        <taxon>Bacilli</taxon>
        <taxon>Bacillales</taxon>
        <taxon>Bacillaceae</taxon>
        <taxon>Robertmurraya</taxon>
    </lineage>
</organism>
<evidence type="ECO:0000313" key="2">
    <source>
        <dbReference type="Proteomes" id="UP001589738"/>
    </source>
</evidence>
<protein>
    <submittedName>
        <fullName evidence="1">Uncharacterized protein</fullName>
    </submittedName>
</protein>
<keyword evidence="2" id="KW-1185">Reference proteome</keyword>
<dbReference type="RefSeq" id="WP_377058845.1">
    <property type="nucleotide sequence ID" value="NZ_JBHLUU010000120.1"/>
</dbReference>
<sequence>MKILLDETLGFTTELFPEVLIKKITGKGGRSLEENLTKKRAFIPQKFNAISVNMDEGIDQLRSYMSGFDELLYIYDPYVTNQGDIKRIRNWIYPNQKLFLVDGTKNRGYVFFLLTKLQESTYEDVMMSLRGVRQHFRITSDLHSHSPSRYLQLKNPSTKMYYLLGSEGTKKAIKGSKQELITKVIEYSPAETIYMASSKPVSVKESHVHTITLSGISLPVQSETIDIFI</sequence>
<comment type="caution">
    <text evidence="1">The sequence shown here is derived from an EMBL/GenBank/DDBJ whole genome shotgun (WGS) entry which is preliminary data.</text>
</comment>
<name>A0ABV6KWS5_9BACI</name>
<reference evidence="1 2" key="1">
    <citation type="submission" date="2024-09" db="EMBL/GenBank/DDBJ databases">
        <authorList>
            <person name="Sun Q."/>
            <person name="Mori K."/>
        </authorList>
    </citation>
    <scope>NUCLEOTIDE SEQUENCE [LARGE SCALE GENOMIC DNA]</scope>
    <source>
        <strain evidence="1 2">CGMCC 1.9126</strain>
    </source>
</reference>
<dbReference type="EMBL" id="JBHLUU010000120">
    <property type="protein sequence ID" value="MFC0477340.1"/>
    <property type="molecule type" value="Genomic_DNA"/>
</dbReference>
<gene>
    <name evidence="1" type="ORF">ACFFHF_19270</name>
</gene>
<accession>A0ABV6KWS5</accession>